<dbReference type="Pfam" id="PF00248">
    <property type="entry name" value="Aldo_ket_red"/>
    <property type="match status" value="1"/>
</dbReference>
<evidence type="ECO:0000259" key="2">
    <source>
        <dbReference type="Pfam" id="PF00248"/>
    </source>
</evidence>
<dbReference type="InterPro" id="IPR050523">
    <property type="entry name" value="AKR_Detox_Biosynth"/>
</dbReference>
<organism evidence="3">
    <name type="scientific">hydrothermal vent metagenome</name>
    <dbReference type="NCBI Taxonomy" id="652676"/>
    <lineage>
        <taxon>unclassified sequences</taxon>
        <taxon>metagenomes</taxon>
        <taxon>ecological metagenomes</taxon>
    </lineage>
</organism>
<proteinExistence type="predicted"/>
<dbReference type="SUPFAM" id="SSF51430">
    <property type="entry name" value="NAD(P)-linked oxidoreductase"/>
    <property type="match status" value="1"/>
</dbReference>
<evidence type="ECO:0000313" key="3">
    <source>
        <dbReference type="EMBL" id="VAV91930.1"/>
    </source>
</evidence>
<evidence type="ECO:0000256" key="1">
    <source>
        <dbReference type="ARBA" id="ARBA00023002"/>
    </source>
</evidence>
<sequence length="349" mass="39423">MKYNRLGRTDIRVSNICLGTMTWGEQNSQQDAHEQMDYAVEHGVNFIDTAELYPVPRTRETSGLSEEYIGSWIAKRGMRDKVIIGTKVVGRSGDDWFRPDANITRLNREHITHAVEQSLKRLKTDYIDLYQLHWPDRPINLFSDSRGYVHHAEEDVIPFSETLAVLQDLVREGKIRHFGLSNETPWGVMKCLHHAEQDGLPRVPSIQNAYCLLNRLFEQGLSEVSLREDVSLLAYSPLGGGCLSGKYLDGALPVGSRQQLFPDFADRFKKSGVDPAIRKYQALAEKSGLSLVQLALKFVDGRPFVASSIIGATTMDQLRQNMAAFEAEWNDELELEVNNIHLENPDPAP</sequence>
<dbReference type="InterPro" id="IPR036812">
    <property type="entry name" value="NAD(P)_OxRdtase_dom_sf"/>
</dbReference>
<dbReference type="PANTHER" id="PTHR43364:SF4">
    <property type="entry name" value="NAD(P)-LINKED OXIDOREDUCTASE SUPERFAMILY PROTEIN"/>
    <property type="match status" value="1"/>
</dbReference>
<dbReference type="PANTHER" id="PTHR43364">
    <property type="entry name" value="NADH-SPECIFIC METHYLGLYOXAL REDUCTASE-RELATED"/>
    <property type="match status" value="1"/>
</dbReference>
<dbReference type="CDD" id="cd19094">
    <property type="entry name" value="AKR_Tas-like"/>
    <property type="match status" value="1"/>
</dbReference>
<feature type="domain" description="NADP-dependent oxidoreductase" evidence="2">
    <location>
        <begin position="15"/>
        <end position="332"/>
    </location>
</feature>
<gene>
    <name evidence="3" type="ORF">MNBD_ALPHA02-380</name>
</gene>
<dbReference type="EMBL" id="UOED01000070">
    <property type="protein sequence ID" value="VAV91930.1"/>
    <property type="molecule type" value="Genomic_DNA"/>
</dbReference>
<reference evidence="3" key="1">
    <citation type="submission" date="2018-06" db="EMBL/GenBank/DDBJ databases">
        <authorList>
            <person name="Zhirakovskaya E."/>
        </authorList>
    </citation>
    <scope>NUCLEOTIDE SEQUENCE</scope>
</reference>
<accession>A0A3B0RG27</accession>
<dbReference type="InterPro" id="IPR023210">
    <property type="entry name" value="NADP_OxRdtase_dom"/>
</dbReference>
<name>A0A3B0RG27_9ZZZZ</name>
<dbReference type="Gene3D" id="3.20.20.100">
    <property type="entry name" value="NADP-dependent oxidoreductase domain"/>
    <property type="match status" value="1"/>
</dbReference>
<protein>
    <submittedName>
        <fullName evidence="3">Tas protein, an NADP(H)-dependent aldo-keto reductase</fullName>
    </submittedName>
</protein>
<dbReference type="GO" id="GO:0016491">
    <property type="term" value="F:oxidoreductase activity"/>
    <property type="evidence" value="ECO:0007669"/>
    <property type="project" value="UniProtKB-KW"/>
</dbReference>
<dbReference type="AlphaFoldDB" id="A0A3B0RG27"/>
<keyword evidence="1" id="KW-0560">Oxidoreductase</keyword>